<sequence>FRQLIVKVNDEVCSSGILDVAVSFDGIWAKRGFTSLIGVFFVTSLETGEVLDYHVLSKSCQKCLHKKSQCQNNVDAFEEWKREREASGECDMNFTGSSPGMEAEGASVLWNRTLDKHNMRYKWMVCDGDSEQLWCKWQQDLASVTRTYKDDNCLLEAFFEVLKPTFVTLADSKLLERYIRGATQNPNQTLNSMVWIRCPNLSTDIMDSKLFGVL</sequence>
<keyword evidence="3" id="KW-1185">Reference proteome</keyword>
<organism evidence="2 3">
    <name type="scientific">Paramuricea clavata</name>
    <name type="common">Red gorgonian</name>
    <name type="synonym">Violescent sea-whip</name>
    <dbReference type="NCBI Taxonomy" id="317549"/>
    <lineage>
        <taxon>Eukaryota</taxon>
        <taxon>Metazoa</taxon>
        <taxon>Cnidaria</taxon>
        <taxon>Anthozoa</taxon>
        <taxon>Octocorallia</taxon>
        <taxon>Malacalcyonacea</taxon>
        <taxon>Plexauridae</taxon>
        <taxon>Paramuricea</taxon>
    </lineage>
</organism>
<accession>A0A7D9ELM5</accession>
<dbReference type="OrthoDB" id="5985305at2759"/>
<dbReference type="EMBL" id="CACRXK020007084">
    <property type="protein sequence ID" value="CAB4011246.1"/>
    <property type="molecule type" value="Genomic_DNA"/>
</dbReference>
<feature type="non-terminal residue" evidence="2">
    <location>
        <position position="1"/>
    </location>
</feature>
<dbReference type="InterPro" id="IPR049012">
    <property type="entry name" value="Mutator_transp_dom"/>
</dbReference>
<gene>
    <name evidence="2" type="ORF">PACLA_8A030583</name>
</gene>
<comment type="caution">
    <text evidence="2">The sequence shown here is derived from an EMBL/GenBank/DDBJ whole genome shotgun (WGS) entry which is preliminary data.</text>
</comment>
<evidence type="ECO:0000259" key="1">
    <source>
        <dbReference type="Pfam" id="PF20700"/>
    </source>
</evidence>
<protein>
    <recommendedName>
        <fullName evidence="1">Mutator-like transposase domain-containing protein</fullName>
    </recommendedName>
</protein>
<evidence type="ECO:0000313" key="3">
    <source>
        <dbReference type="Proteomes" id="UP001152795"/>
    </source>
</evidence>
<proteinExistence type="predicted"/>
<name>A0A7D9ELM5_PARCT</name>
<evidence type="ECO:0000313" key="2">
    <source>
        <dbReference type="EMBL" id="CAB4011246.1"/>
    </source>
</evidence>
<feature type="domain" description="Mutator-like transposase" evidence="1">
    <location>
        <begin position="9"/>
        <end position="131"/>
    </location>
</feature>
<dbReference type="Proteomes" id="UP001152795">
    <property type="component" value="Unassembled WGS sequence"/>
</dbReference>
<dbReference type="AlphaFoldDB" id="A0A7D9ELM5"/>
<reference evidence="2" key="1">
    <citation type="submission" date="2020-04" db="EMBL/GenBank/DDBJ databases">
        <authorList>
            <person name="Alioto T."/>
            <person name="Alioto T."/>
            <person name="Gomez Garrido J."/>
        </authorList>
    </citation>
    <scope>NUCLEOTIDE SEQUENCE</scope>
    <source>
        <strain evidence="2">A484AB</strain>
    </source>
</reference>
<dbReference type="Pfam" id="PF20700">
    <property type="entry name" value="Mutator"/>
    <property type="match status" value="1"/>
</dbReference>